<keyword evidence="4" id="KW-1185">Reference proteome</keyword>
<feature type="domain" description="MobA-like NTP transferase" evidence="2">
    <location>
        <begin position="8"/>
        <end position="170"/>
    </location>
</feature>
<dbReference type="InterPro" id="IPR029044">
    <property type="entry name" value="Nucleotide-diphossugar_trans"/>
</dbReference>
<name>A0ABQ1P6M9_9GAMM</name>
<dbReference type="RefSeq" id="WP_188639672.1">
    <property type="nucleotide sequence ID" value="NZ_BMHM01000004.1"/>
</dbReference>
<dbReference type="Pfam" id="PF12804">
    <property type="entry name" value="NTP_transf_3"/>
    <property type="match status" value="1"/>
</dbReference>
<proteinExistence type="predicted"/>
<evidence type="ECO:0000256" key="1">
    <source>
        <dbReference type="ARBA" id="ARBA00022842"/>
    </source>
</evidence>
<dbReference type="PANTHER" id="PTHR43777:SF1">
    <property type="entry name" value="MOLYBDENUM COFACTOR CYTIDYLYLTRANSFERASE"/>
    <property type="match status" value="1"/>
</dbReference>
<protein>
    <submittedName>
        <fullName evidence="3">Molybdopterin-guanine dinucleotide biosynthesis protein A</fullName>
    </submittedName>
</protein>
<dbReference type="EMBL" id="BMHM01000004">
    <property type="protein sequence ID" value="GGC92203.1"/>
    <property type="molecule type" value="Genomic_DNA"/>
</dbReference>
<evidence type="ECO:0000313" key="4">
    <source>
        <dbReference type="Proteomes" id="UP000597301"/>
    </source>
</evidence>
<reference evidence="4" key="1">
    <citation type="journal article" date="2019" name="Int. J. Syst. Evol. Microbiol.">
        <title>The Global Catalogue of Microorganisms (GCM) 10K type strain sequencing project: providing services to taxonomists for standard genome sequencing and annotation.</title>
        <authorList>
            <consortium name="The Broad Institute Genomics Platform"/>
            <consortium name="The Broad Institute Genome Sequencing Center for Infectious Disease"/>
            <person name="Wu L."/>
            <person name="Ma J."/>
        </authorList>
    </citation>
    <scope>NUCLEOTIDE SEQUENCE [LARGE SCALE GENOMIC DNA]</scope>
    <source>
        <strain evidence="4">CGMCC 1.15122</strain>
    </source>
</reference>
<organism evidence="3 4">
    <name type="scientific">Vreelandella lutescens</name>
    <dbReference type="NCBI Taxonomy" id="1602943"/>
    <lineage>
        <taxon>Bacteria</taxon>
        <taxon>Pseudomonadati</taxon>
        <taxon>Pseudomonadota</taxon>
        <taxon>Gammaproteobacteria</taxon>
        <taxon>Oceanospirillales</taxon>
        <taxon>Halomonadaceae</taxon>
        <taxon>Vreelandella</taxon>
    </lineage>
</organism>
<dbReference type="Gene3D" id="3.90.550.10">
    <property type="entry name" value="Spore Coat Polysaccharide Biosynthesis Protein SpsA, Chain A"/>
    <property type="match status" value="1"/>
</dbReference>
<evidence type="ECO:0000259" key="2">
    <source>
        <dbReference type="Pfam" id="PF12804"/>
    </source>
</evidence>
<sequence length="198" mass="21602">MRANHVVALVMAAGYSRRYGEADKRQERLADGRTLLATTVARTAQAFSQVRVAIRQEDDAFQLGLAASTPLIRLRQAHLGLGASLAEAMVALGGDRRLNDSEAVAVLLGDMPGIHPATLLALQQQATRDTIWRPCHGGQPGHPVLFGRAFWPELEHLRGETGAKALIQRHSLHYRSYDVQDPGILLDIDTPDMLASID</sequence>
<keyword evidence="1" id="KW-0460">Magnesium</keyword>
<dbReference type="InterPro" id="IPR025877">
    <property type="entry name" value="MobA-like_NTP_Trfase"/>
</dbReference>
<comment type="caution">
    <text evidence="3">The sequence shown here is derived from an EMBL/GenBank/DDBJ whole genome shotgun (WGS) entry which is preliminary data.</text>
</comment>
<dbReference type="PANTHER" id="PTHR43777">
    <property type="entry name" value="MOLYBDENUM COFACTOR CYTIDYLYLTRANSFERASE"/>
    <property type="match status" value="1"/>
</dbReference>
<evidence type="ECO:0000313" key="3">
    <source>
        <dbReference type="EMBL" id="GGC92203.1"/>
    </source>
</evidence>
<accession>A0ABQ1P6M9</accession>
<dbReference type="SUPFAM" id="SSF53448">
    <property type="entry name" value="Nucleotide-diphospho-sugar transferases"/>
    <property type="match status" value="1"/>
</dbReference>
<dbReference type="CDD" id="cd04182">
    <property type="entry name" value="GT_2_like_f"/>
    <property type="match status" value="1"/>
</dbReference>
<dbReference type="Proteomes" id="UP000597301">
    <property type="component" value="Unassembled WGS sequence"/>
</dbReference>
<gene>
    <name evidence="3" type="ORF">GCM10011382_23180</name>
</gene>